<protein>
    <submittedName>
        <fullName evidence="3">Amino acid racemase</fullName>
        <ecNumber evidence="3">5.1.1.-</ecNumber>
    </submittedName>
</protein>
<dbReference type="Proteomes" id="UP000289482">
    <property type="component" value="Unassembled WGS sequence"/>
</dbReference>
<dbReference type="RefSeq" id="WP_129245281.1">
    <property type="nucleotide sequence ID" value="NZ_JABZEL010000001.1"/>
</dbReference>
<organism evidence="3 4">
    <name type="scientific">Streptomyces sioyaensis</name>
    <dbReference type="NCBI Taxonomy" id="67364"/>
    <lineage>
        <taxon>Bacteria</taxon>
        <taxon>Bacillati</taxon>
        <taxon>Actinomycetota</taxon>
        <taxon>Actinomycetes</taxon>
        <taxon>Kitasatosporales</taxon>
        <taxon>Streptomycetaceae</taxon>
        <taxon>Streptomyces</taxon>
    </lineage>
</organism>
<dbReference type="Pfam" id="PF01177">
    <property type="entry name" value="Asp_Glu_race"/>
    <property type="match status" value="1"/>
</dbReference>
<dbReference type="PROSITE" id="PS00924">
    <property type="entry name" value="ASP_GLU_RACEMASE_2"/>
    <property type="match status" value="1"/>
</dbReference>
<comment type="caution">
    <text evidence="3">The sequence shown here is derived from an EMBL/GenBank/DDBJ whole genome shotgun (WGS) entry which is preliminary data.</text>
</comment>
<comment type="similarity">
    <text evidence="1">Belongs to the aspartate/glutamate racemases family.</text>
</comment>
<dbReference type="GO" id="GO:0047661">
    <property type="term" value="F:amino-acid racemase activity"/>
    <property type="evidence" value="ECO:0007669"/>
    <property type="project" value="InterPro"/>
</dbReference>
<keyword evidence="4" id="KW-1185">Reference proteome</keyword>
<dbReference type="AlphaFoldDB" id="A0A4Q1R8V0"/>
<proteinExistence type="inferred from homology"/>
<dbReference type="InterPro" id="IPR004380">
    <property type="entry name" value="Asp_race"/>
</dbReference>
<dbReference type="PANTHER" id="PTHR21198">
    <property type="entry name" value="GLUTAMATE RACEMASE"/>
    <property type="match status" value="1"/>
</dbReference>
<sequence>MAIVGICIATIEGGVVCHQEIGREAARRGIECPEIVTHTPKYEKIGRAIAADDFSDLGSTLADSVNLTAAAGADFAIIPSNTMHAVFDEVVRHAKIPVLSIIDSTAAQCRKDGYRRVGVLGTTSTAKRRLYDAPLASMGIEVVYPSDEDQDAVSGIISNELTKGVFLDESRRVLESVAHRVEREVDAILLGCTELPLVMNAEGFEVPCVDTTRLLSHAALDMAYESWPG</sequence>
<dbReference type="InterPro" id="IPR001920">
    <property type="entry name" value="Asp/Glu_race"/>
</dbReference>
<dbReference type="InterPro" id="IPR033134">
    <property type="entry name" value="Asp/Glu_racemase_AS_2"/>
</dbReference>
<gene>
    <name evidence="3" type="ORF">EST54_04565</name>
</gene>
<name>A0A4Q1R8V0_9ACTN</name>
<evidence type="ECO:0000256" key="2">
    <source>
        <dbReference type="ARBA" id="ARBA00023235"/>
    </source>
</evidence>
<reference evidence="3 4" key="1">
    <citation type="submission" date="2019-01" db="EMBL/GenBank/DDBJ databases">
        <title>Draft genome sequences of the type strain Streptomyces sioyaensis DSM 40032 and its novel strain, TM32, a thermotolerant antibiotics-producing actinobacterium.</title>
        <authorList>
            <person name="Nakaew N."/>
            <person name="Lumyong S."/>
            <person name="Sloan W.T."/>
            <person name="Sungthong R."/>
        </authorList>
    </citation>
    <scope>NUCLEOTIDE SEQUENCE [LARGE SCALE GENOMIC DNA]</scope>
    <source>
        <strain evidence="3 4">DSM 40032</strain>
    </source>
</reference>
<dbReference type="Gene3D" id="3.40.50.1860">
    <property type="match status" value="2"/>
</dbReference>
<evidence type="ECO:0000256" key="1">
    <source>
        <dbReference type="ARBA" id="ARBA00007847"/>
    </source>
</evidence>
<dbReference type="EMBL" id="SDIF01000008">
    <property type="protein sequence ID" value="RXS69805.1"/>
    <property type="molecule type" value="Genomic_DNA"/>
</dbReference>
<dbReference type="GeneID" id="95777278"/>
<evidence type="ECO:0000313" key="4">
    <source>
        <dbReference type="Proteomes" id="UP000289482"/>
    </source>
</evidence>
<evidence type="ECO:0000313" key="3">
    <source>
        <dbReference type="EMBL" id="RXS69805.1"/>
    </source>
</evidence>
<dbReference type="EC" id="5.1.1.-" evidence="3"/>
<dbReference type="NCBIfam" id="TIGR00035">
    <property type="entry name" value="asp_race"/>
    <property type="match status" value="1"/>
</dbReference>
<accession>A0A4Q1R8V0</accession>
<dbReference type="PANTHER" id="PTHR21198:SF7">
    <property type="entry name" value="ASPARTATE-GLUTAMATE RACEMASE FAMILY"/>
    <property type="match status" value="1"/>
</dbReference>
<dbReference type="InterPro" id="IPR015942">
    <property type="entry name" value="Asp/Glu/hydantoin_racemase"/>
</dbReference>
<dbReference type="SUPFAM" id="SSF53681">
    <property type="entry name" value="Aspartate/glutamate racemase"/>
    <property type="match status" value="2"/>
</dbReference>
<keyword evidence="2 3" id="KW-0413">Isomerase</keyword>